<organism evidence="7 8">
    <name type="scientific">Pirellulimonas nuda</name>
    <dbReference type="NCBI Taxonomy" id="2528009"/>
    <lineage>
        <taxon>Bacteria</taxon>
        <taxon>Pseudomonadati</taxon>
        <taxon>Planctomycetota</taxon>
        <taxon>Planctomycetia</taxon>
        <taxon>Pirellulales</taxon>
        <taxon>Lacipirellulaceae</taxon>
        <taxon>Pirellulimonas</taxon>
    </lineage>
</organism>
<evidence type="ECO:0000256" key="1">
    <source>
        <dbReference type="ARBA" id="ARBA00006700"/>
    </source>
</evidence>
<dbReference type="InterPro" id="IPR012677">
    <property type="entry name" value="Nucleotide-bd_a/b_plait_sf"/>
</dbReference>
<evidence type="ECO:0000256" key="4">
    <source>
        <dbReference type="ARBA" id="ARBA00022980"/>
    </source>
</evidence>
<keyword evidence="4 6" id="KW-0689">Ribosomal protein</keyword>
<dbReference type="Pfam" id="PF00276">
    <property type="entry name" value="Ribosomal_L23"/>
    <property type="match status" value="1"/>
</dbReference>
<dbReference type="GO" id="GO:0019843">
    <property type="term" value="F:rRNA binding"/>
    <property type="evidence" value="ECO:0007669"/>
    <property type="project" value="UniProtKB-UniRule"/>
</dbReference>
<dbReference type="AlphaFoldDB" id="A0A518DIJ9"/>
<dbReference type="GO" id="GO:0005840">
    <property type="term" value="C:ribosome"/>
    <property type="evidence" value="ECO:0007669"/>
    <property type="project" value="UniProtKB-KW"/>
</dbReference>
<dbReference type="KEGG" id="pnd:Pla175_47280"/>
<comment type="similarity">
    <text evidence="1 6">Belongs to the universal ribosomal protein uL23 family.</text>
</comment>
<sequence>MPRHIPFQTTLTLEPHQVILKPLVTEKGVHRSTRHNAYAFQISKLATKSDVRRAVEELFNVKVVKVHTQNRPGKQRRTRARIGITSSWKKAIVTLDPEHRIDFF</sequence>
<evidence type="ECO:0000256" key="3">
    <source>
        <dbReference type="ARBA" id="ARBA00022884"/>
    </source>
</evidence>
<dbReference type="GO" id="GO:0006412">
    <property type="term" value="P:translation"/>
    <property type="evidence" value="ECO:0007669"/>
    <property type="project" value="UniProtKB-UniRule"/>
</dbReference>
<gene>
    <name evidence="6 7" type="primary">rplW</name>
    <name evidence="7" type="ORF">Pla175_47280</name>
</gene>
<dbReference type="Gene3D" id="3.30.70.330">
    <property type="match status" value="1"/>
</dbReference>
<dbReference type="SUPFAM" id="SSF54189">
    <property type="entry name" value="Ribosomal proteins S24e, L23 and L15e"/>
    <property type="match status" value="1"/>
</dbReference>
<evidence type="ECO:0000313" key="8">
    <source>
        <dbReference type="Proteomes" id="UP000317429"/>
    </source>
</evidence>
<comment type="function">
    <text evidence="6">One of the early assembly proteins it binds 23S rRNA. One of the proteins that surrounds the polypeptide exit tunnel on the outside of the ribosome. Forms the main docking site for trigger factor binding to the ribosome.</text>
</comment>
<accession>A0A518DIJ9</accession>
<dbReference type="PANTHER" id="PTHR11620">
    <property type="entry name" value="60S RIBOSOMAL PROTEIN L23A"/>
    <property type="match status" value="1"/>
</dbReference>
<dbReference type="GO" id="GO:1990904">
    <property type="term" value="C:ribonucleoprotein complex"/>
    <property type="evidence" value="ECO:0007669"/>
    <property type="project" value="UniProtKB-KW"/>
</dbReference>
<dbReference type="GO" id="GO:0003735">
    <property type="term" value="F:structural constituent of ribosome"/>
    <property type="evidence" value="ECO:0007669"/>
    <property type="project" value="InterPro"/>
</dbReference>
<dbReference type="OrthoDB" id="9793353at2"/>
<protein>
    <recommendedName>
        <fullName evidence="6">Large ribosomal subunit protein uL23</fullName>
    </recommendedName>
</protein>
<evidence type="ECO:0000256" key="5">
    <source>
        <dbReference type="ARBA" id="ARBA00023274"/>
    </source>
</evidence>
<proteinExistence type="inferred from homology"/>
<keyword evidence="2 6" id="KW-0699">rRNA-binding</keyword>
<evidence type="ECO:0000313" key="7">
    <source>
        <dbReference type="EMBL" id="QDU91307.1"/>
    </source>
</evidence>
<reference evidence="7 8" key="1">
    <citation type="submission" date="2019-02" db="EMBL/GenBank/DDBJ databases">
        <title>Deep-cultivation of Planctomycetes and their phenomic and genomic characterization uncovers novel biology.</title>
        <authorList>
            <person name="Wiegand S."/>
            <person name="Jogler M."/>
            <person name="Boedeker C."/>
            <person name="Pinto D."/>
            <person name="Vollmers J."/>
            <person name="Rivas-Marin E."/>
            <person name="Kohn T."/>
            <person name="Peeters S.H."/>
            <person name="Heuer A."/>
            <person name="Rast P."/>
            <person name="Oberbeckmann S."/>
            <person name="Bunk B."/>
            <person name="Jeske O."/>
            <person name="Meyerdierks A."/>
            <person name="Storesund J.E."/>
            <person name="Kallscheuer N."/>
            <person name="Luecker S."/>
            <person name="Lage O.M."/>
            <person name="Pohl T."/>
            <person name="Merkel B.J."/>
            <person name="Hornburger P."/>
            <person name="Mueller R.-W."/>
            <person name="Bruemmer F."/>
            <person name="Labrenz M."/>
            <person name="Spormann A.M."/>
            <person name="Op den Camp H."/>
            <person name="Overmann J."/>
            <person name="Amann R."/>
            <person name="Jetten M.S.M."/>
            <person name="Mascher T."/>
            <person name="Medema M.H."/>
            <person name="Devos D.P."/>
            <person name="Kaster A.-K."/>
            <person name="Ovreas L."/>
            <person name="Rohde M."/>
            <person name="Galperin M.Y."/>
            <person name="Jogler C."/>
        </authorList>
    </citation>
    <scope>NUCLEOTIDE SEQUENCE [LARGE SCALE GENOMIC DNA]</scope>
    <source>
        <strain evidence="7 8">Pla175</strain>
    </source>
</reference>
<dbReference type="FunFam" id="3.30.70.330:FF:000001">
    <property type="entry name" value="50S ribosomal protein L23"/>
    <property type="match status" value="1"/>
</dbReference>
<dbReference type="InterPro" id="IPR013025">
    <property type="entry name" value="Ribosomal_uL23-like"/>
</dbReference>
<evidence type="ECO:0000256" key="2">
    <source>
        <dbReference type="ARBA" id="ARBA00022730"/>
    </source>
</evidence>
<dbReference type="Proteomes" id="UP000317429">
    <property type="component" value="Chromosome"/>
</dbReference>
<dbReference type="EMBL" id="CP036291">
    <property type="protein sequence ID" value="QDU91307.1"/>
    <property type="molecule type" value="Genomic_DNA"/>
</dbReference>
<dbReference type="NCBIfam" id="NF004363">
    <property type="entry name" value="PRK05738.2-4"/>
    <property type="match status" value="1"/>
</dbReference>
<keyword evidence="5 6" id="KW-0687">Ribonucleoprotein</keyword>
<comment type="subunit">
    <text evidence="6">Part of the 50S ribosomal subunit. Contacts protein L29, and trigger factor when it is bound to the ribosome.</text>
</comment>
<dbReference type="InterPro" id="IPR012678">
    <property type="entry name" value="Ribosomal_uL23/eL15/eS24_sf"/>
</dbReference>
<evidence type="ECO:0000256" key="6">
    <source>
        <dbReference type="HAMAP-Rule" id="MF_01369"/>
    </source>
</evidence>
<name>A0A518DIJ9_9BACT</name>
<keyword evidence="3 6" id="KW-0694">RNA-binding</keyword>
<dbReference type="RefSeq" id="WP_145291296.1">
    <property type="nucleotide sequence ID" value="NZ_CP036291.1"/>
</dbReference>
<keyword evidence="8" id="KW-1185">Reference proteome</keyword>
<dbReference type="HAMAP" id="MF_01369_B">
    <property type="entry name" value="Ribosomal_uL23_B"/>
    <property type="match status" value="1"/>
</dbReference>